<dbReference type="Proteomes" id="UP000178859">
    <property type="component" value="Unassembled WGS sequence"/>
</dbReference>
<evidence type="ECO:0000313" key="2">
    <source>
        <dbReference type="EMBL" id="OGE64433.1"/>
    </source>
</evidence>
<dbReference type="AlphaFoldDB" id="A0A1F5MGF7"/>
<dbReference type="EMBL" id="MFDT01000063">
    <property type="protein sequence ID" value="OGE64433.1"/>
    <property type="molecule type" value="Genomic_DNA"/>
</dbReference>
<organism evidence="2 3">
    <name type="scientific">Candidatus Daviesbacteria bacterium RIFCSPLOWO2_02_FULL_36_7</name>
    <dbReference type="NCBI Taxonomy" id="1797792"/>
    <lineage>
        <taxon>Bacteria</taxon>
        <taxon>Candidatus Daviesiibacteriota</taxon>
    </lineage>
</organism>
<reference evidence="2 3" key="1">
    <citation type="journal article" date="2016" name="Nat. Commun.">
        <title>Thousands of microbial genomes shed light on interconnected biogeochemical processes in an aquifer system.</title>
        <authorList>
            <person name="Anantharaman K."/>
            <person name="Brown C.T."/>
            <person name="Hug L.A."/>
            <person name="Sharon I."/>
            <person name="Castelle C.J."/>
            <person name="Probst A.J."/>
            <person name="Thomas B.C."/>
            <person name="Singh A."/>
            <person name="Wilkins M.J."/>
            <person name="Karaoz U."/>
            <person name="Brodie E.L."/>
            <person name="Williams K.H."/>
            <person name="Hubbard S.S."/>
            <person name="Banfield J.F."/>
        </authorList>
    </citation>
    <scope>NUCLEOTIDE SEQUENCE [LARGE SCALE GENOMIC DNA]</scope>
</reference>
<sequence length="86" mass="9126">MIDEGGVSRQPSIRERLGAIPKFRDRGQPRGRERWHWPFGILTTLGMGAGAVLLSSEGAVGTLSGLVVGGIAGEIVEQITTSRPSK</sequence>
<feature type="region of interest" description="Disordered" evidence="1">
    <location>
        <begin position="1"/>
        <end position="31"/>
    </location>
</feature>
<protein>
    <submittedName>
        <fullName evidence="2">Uncharacterized protein</fullName>
    </submittedName>
</protein>
<proteinExistence type="predicted"/>
<name>A0A1F5MGF7_9BACT</name>
<accession>A0A1F5MGF7</accession>
<gene>
    <name evidence="2" type="ORF">A3I48_00485</name>
</gene>
<comment type="caution">
    <text evidence="2">The sequence shown here is derived from an EMBL/GenBank/DDBJ whole genome shotgun (WGS) entry which is preliminary data.</text>
</comment>
<feature type="compositionally biased region" description="Basic and acidic residues" evidence="1">
    <location>
        <begin position="12"/>
        <end position="31"/>
    </location>
</feature>
<evidence type="ECO:0000313" key="3">
    <source>
        <dbReference type="Proteomes" id="UP000178859"/>
    </source>
</evidence>
<evidence type="ECO:0000256" key="1">
    <source>
        <dbReference type="SAM" id="MobiDB-lite"/>
    </source>
</evidence>